<accession>A0ABU0BMN3</accession>
<sequence>MRALLTSLTIISAISLSSAAFAASMTTGTIKAIDTKALTLTLKDGSHFMLPANFKDPGLKAGEKVKIAYDMVGKKHQATAVTLVN</sequence>
<keyword evidence="3" id="KW-1185">Reference proteome</keyword>
<dbReference type="InterPro" id="IPR009780">
    <property type="entry name" value="DUF1344"/>
</dbReference>
<evidence type="ECO:0000313" key="2">
    <source>
        <dbReference type="EMBL" id="MDQ0319503.1"/>
    </source>
</evidence>
<dbReference type="Pfam" id="PF07076">
    <property type="entry name" value="DUF1344"/>
    <property type="match status" value="1"/>
</dbReference>
<keyword evidence="1" id="KW-0732">Signal</keyword>
<dbReference type="RefSeq" id="WP_307228462.1">
    <property type="nucleotide sequence ID" value="NZ_JAUSVF010000001.1"/>
</dbReference>
<evidence type="ECO:0000313" key="3">
    <source>
        <dbReference type="Proteomes" id="UP001230207"/>
    </source>
</evidence>
<dbReference type="Proteomes" id="UP001230207">
    <property type="component" value="Unassembled WGS sequence"/>
</dbReference>
<evidence type="ECO:0000256" key="1">
    <source>
        <dbReference type="SAM" id="SignalP"/>
    </source>
</evidence>
<organism evidence="2 3">
    <name type="scientific">Pararhizobium capsulatum DSM 1112</name>
    <dbReference type="NCBI Taxonomy" id="1121113"/>
    <lineage>
        <taxon>Bacteria</taxon>
        <taxon>Pseudomonadati</taxon>
        <taxon>Pseudomonadota</taxon>
        <taxon>Alphaproteobacteria</taxon>
        <taxon>Hyphomicrobiales</taxon>
        <taxon>Rhizobiaceae</taxon>
        <taxon>Rhizobium/Agrobacterium group</taxon>
        <taxon>Pararhizobium</taxon>
    </lineage>
</organism>
<proteinExistence type="predicted"/>
<gene>
    <name evidence="2" type="ORF">QO002_001641</name>
</gene>
<dbReference type="EMBL" id="JAUSVF010000001">
    <property type="protein sequence ID" value="MDQ0319503.1"/>
    <property type="molecule type" value="Genomic_DNA"/>
</dbReference>
<name>A0ABU0BMN3_9HYPH</name>
<feature type="signal peptide" evidence="1">
    <location>
        <begin position="1"/>
        <end position="22"/>
    </location>
</feature>
<protein>
    <submittedName>
        <fullName evidence="2">Cu/Ag efflux protein CusF</fullName>
    </submittedName>
</protein>
<feature type="chain" id="PRO_5047453816" evidence="1">
    <location>
        <begin position="23"/>
        <end position="85"/>
    </location>
</feature>
<reference evidence="2 3" key="1">
    <citation type="submission" date="2023-07" db="EMBL/GenBank/DDBJ databases">
        <title>Genomic Encyclopedia of Type Strains, Phase IV (KMG-IV): sequencing the most valuable type-strain genomes for metagenomic binning, comparative biology and taxonomic classification.</title>
        <authorList>
            <person name="Goeker M."/>
        </authorList>
    </citation>
    <scope>NUCLEOTIDE SEQUENCE [LARGE SCALE GENOMIC DNA]</scope>
    <source>
        <strain evidence="2 3">DSM 1112</strain>
    </source>
</reference>
<comment type="caution">
    <text evidence="2">The sequence shown here is derived from an EMBL/GenBank/DDBJ whole genome shotgun (WGS) entry which is preliminary data.</text>
</comment>